<evidence type="ECO:0000256" key="1">
    <source>
        <dbReference type="ARBA" id="ARBA00004141"/>
    </source>
</evidence>
<dbReference type="SUPFAM" id="SSF103473">
    <property type="entry name" value="MFS general substrate transporter"/>
    <property type="match status" value="1"/>
</dbReference>
<dbReference type="EMBL" id="GEFM01005318">
    <property type="protein sequence ID" value="JAP70478.1"/>
    <property type="molecule type" value="mRNA"/>
</dbReference>
<feature type="transmembrane region" description="Helical" evidence="5">
    <location>
        <begin position="381"/>
        <end position="400"/>
    </location>
</feature>
<sequence length="543" mass="60905">HLGSWHYPIIAFCFLRGFPAAYHAMAPTFIAPTLDHWCAKPPELANWTTDQWISDGIPQTHQGKNMFGPRRCEMFEFEDENNLRISNMTRVSCSRWEYDLGDNANTLTNQFDLVCDRAWLRAASQSIYMVGVMVGNTLFSHLSDWYGRKRALAFMVPFPLISGILTAFSPSFMLYNIGRFVASIGIGGIQNTTFTLVMESLSARHRALGSLVSNSGWTTGLLTLTGIAWLIRDWSQLQLAISLCLLVLVAMWFMLPESPRWLLAIGSYDRAAVTLREAAKKNKVTGVDVDSVIAIYKEKMKLERMSRKPTFAALFQYSCLRRVTFIKSSMAMLNTLLYYNLTYSSILIGSNPYLSFALMAAMEYPSRIVSVLFINYVRRRASYALFYGFAAICSLSIIFLPKDPWWLPLCLILLTKLGGTSAAGVQHVQLSELYPTKVRTLATGFAITVSRFGAILAPFTKELGVMVGPWAPRAVDGGVCLTLACLGLMLPETFKMPLPDNIQDIKQRGFKKTRTGYLINKSTVEKPLNNGVHNGEQRKKTEL</sequence>
<dbReference type="InterPro" id="IPR036259">
    <property type="entry name" value="MFS_trans_sf"/>
</dbReference>
<dbReference type="GO" id="GO:0022857">
    <property type="term" value="F:transmembrane transporter activity"/>
    <property type="evidence" value="ECO:0007669"/>
    <property type="project" value="InterPro"/>
</dbReference>
<evidence type="ECO:0000256" key="3">
    <source>
        <dbReference type="ARBA" id="ARBA00022989"/>
    </source>
</evidence>
<evidence type="ECO:0000256" key="5">
    <source>
        <dbReference type="SAM" id="Phobius"/>
    </source>
</evidence>
<dbReference type="InterPro" id="IPR020846">
    <property type="entry name" value="MFS_dom"/>
</dbReference>
<dbReference type="Pfam" id="PF00083">
    <property type="entry name" value="Sugar_tr"/>
    <property type="match status" value="1"/>
</dbReference>
<dbReference type="PANTHER" id="PTHR24064">
    <property type="entry name" value="SOLUTE CARRIER FAMILY 22 MEMBER"/>
    <property type="match status" value="1"/>
</dbReference>
<protein>
    <submittedName>
        <fullName evidence="7">Putative organic cation/carnitine transporter</fullName>
    </submittedName>
</protein>
<keyword evidence="3 5" id="KW-1133">Transmembrane helix</keyword>
<feature type="transmembrane region" description="Helical" evidence="5">
    <location>
        <begin position="211"/>
        <end position="231"/>
    </location>
</feature>
<evidence type="ECO:0000259" key="6">
    <source>
        <dbReference type="PROSITE" id="PS50850"/>
    </source>
</evidence>
<keyword evidence="4 5" id="KW-0472">Membrane</keyword>
<dbReference type="Gene3D" id="1.20.1250.20">
    <property type="entry name" value="MFS general substrate transporter like domains"/>
    <property type="match status" value="1"/>
</dbReference>
<feature type="domain" description="Major facilitator superfamily (MFS) profile" evidence="6">
    <location>
        <begin position="9"/>
        <end position="495"/>
    </location>
</feature>
<feature type="transmembrane region" description="Helical" evidence="5">
    <location>
        <begin position="151"/>
        <end position="174"/>
    </location>
</feature>
<name>A0A131XW88_IXORI</name>
<proteinExistence type="evidence at transcript level"/>
<evidence type="ECO:0000256" key="2">
    <source>
        <dbReference type="ARBA" id="ARBA00022692"/>
    </source>
</evidence>
<feature type="transmembrane region" description="Helical" evidence="5">
    <location>
        <begin position="118"/>
        <end position="139"/>
    </location>
</feature>
<dbReference type="AlphaFoldDB" id="A0A131XW88"/>
<comment type="subcellular location">
    <subcellularLocation>
        <location evidence="1">Membrane</location>
        <topology evidence="1">Multi-pass membrane protein</topology>
    </subcellularLocation>
</comment>
<accession>A0A131XW88</accession>
<feature type="non-terminal residue" evidence="7">
    <location>
        <position position="1"/>
    </location>
</feature>
<feature type="transmembrane region" description="Helical" evidence="5">
    <location>
        <begin position="237"/>
        <end position="255"/>
    </location>
</feature>
<dbReference type="GO" id="GO:0016020">
    <property type="term" value="C:membrane"/>
    <property type="evidence" value="ECO:0007669"/>
    <property type="project" value="UniProtKB-SubCell"/>
</dbReference>
<dbReference type="PROSITE" id="PS50850">
    <property type="entry name" value="MFS"/>
    <property type="match status" value="1"/>
</dbReference>
<dbReference type="InterPro" id="IPR005828">
    <property type="entry name" value="MFS_sugar_transport-like"/>
</dbReference>
<evidence type="ECO:0000256" key="4">
    <source>
        <dbReference type="ARBA" id="ARBA00023136"/>
    </source>
</evidence>
<evidence type="ECO:0000313" key="7">
    <source>
        <dbReference type="EMBL" id="JAP70478.1"/>
    </source>
</evidence>
<organism evidence="7">
    <name type="scientific">Ixodes ricinus</name>
    <name type="common">Common tick</name>
    <name type="synonym">Acarus ricinus</name>
    <dbReference type="NCBI Taxonomy" id="34613"/>
    <lineage>
        <taxon>Eukaryota</taxon>
        <taxon>Metazoa</taxon>
        <taxon>Ecdysozoa</taxon>
        <taxon>Arthropoda</taxon>
        <taxon>Chelicerata</taxon>
        <taxon>Arachnida</taxon>
        <taxon>Acari</taxon>
        <taxon>Parasitiformes</taxon>
        <taxon>Ixodida</taxon>
        <taxon>Ixodoidea</taxon>
        <taxon>Ixodidae</taxon>
        <taxon>Ixodinae</taxon>
        <taxon>Ixodes</taxon>
    </lineage>
</organism>
<keyword evidence="2 5" id="KW-0812">Transmembrane</keyword>
<reference evidence="7" key="1">
    <citation type="submission" date="2016-02" db="EMBL/GenBank/DDBJ databases">
        <title>RNAseq analyses of the midgut from blood- or serum-fed Ixodes ricinus ticks.</title>
        <authorList>
            <person name="Perner J."/>
            <person name="Provaznik J."/>
            <person name="Schrenkova J."/>
            <person name="Urbanova V."/>
            <person name="Ribeiro J.M."/>
            <person name="Kopacek P."/>
        </authorList>
    </citation>
    <scope>NUCLEOTIDE SEQUENCE</scope>
    <source>
        <tissue evidence="7">Gut</tissue>
    </source>
</reference>